<keyword evidence="1" id="KW-1133">Transmembrane helix</keyword>
<dbReference type="Pfam" id="PF12706">
    <property type="entry name" value="Lactamase_B_2"/>
    <property type="match status" value="1"/>
</dbReference>
<evidence type="ECO:0000259" key="2">
    <source>
        <dbReference type="Pfam" id="PF12706"/>
    </source>
</evidence>
<dbReference type="PANTHER" id="PTHR43546:SF3">
    <property type="entry name" value="UPF0173 METAL-DEPENDENT HYDROLASE MJ1163"/>
    <property type="match status" value="1"/>
</dbReference>
<dbReference type="SUPFAM" id="SSF56281">
    <property type="entry name" value="Metallo-hydrolase/oxidoreductase"/>
    <property type="match status" value="1"/>
</dbReference>
<dbReference type="GO" id="GO:0016787">
    <property type="term" value="F:hydrolase activity"/>
    <property type="evidence" value="ECO:0007669"/>
    <property type="project" value="UniProtKB-KW"/>
</dbReference>
<evidence type="ECO:0000313" key="4">
    <source>
        <dbReference type="Proteomes" id="UP000265509"/>
    </source>
</evidence>
<feature type="transmembrane region" description="Helical" evidence="1">
    <location>
        <begin position="21"/>
        <end position="39"/>
    </location>
</feature>
<dbReference type="PANTHER" id="PTHR43546">
    <property type="entry name" value="UPF0173 METAL-DEPENDENT HYDROLASE MJ1163-RELATED"/>
    <property type="match status" value="1"/>
</dbReference>
<feature type="domain" description="Metallo-beta-lactamase" evidence="2">
    <location>
        <begin position="84"/>
        <end position="296"/>
    </location>
</feature>
<accession>A0A3L7DYW4</accession>
<name>A0A3L7DYW4_9GAMM</name>
<keyword evidence="4" id="KW-1185">Reference proteome</keyword>
<dbReference type="OrthoDB" id="9789133at2"/>
<reference evidence="3 4" key="1">
    <citation type="submission" date="2018-07" db="EMBL/GenBank/DDBJ databases">
        <title>Halioglobus sp. genome submission.</title>
        <authorList>
            <person name="Ye M.-Q."/>
            <person name="Du Z.-J."/>
        </authorList>
    </citation>
    <scope>NUCLEOTIDE SEQUENCE [LARGE SCALE GENOMIC DNA]</scope>
    <source>
        <strain evidence="3 4">U0301</strain>
    </source>
</reference>
<proteinExistence type="predicted"/>
<sequence length="353" mass="38499">MSYTVHSSVTRQDRPHMKKRFTILIASLTLLLAAAWGYLFGYSDPPVDPAWELAPAETIPEGALTVRFAGTSTLLFDDGDTAFLFDGWFSRPGPLEVLLQKIAPDLDNIHWGLQRMQIDTLAAVIPLHSHYDHAMDTPAVAERTGATVYGSGATANICRGWGLPEKRIALLSDRAMFQLGQFEITPIVSTHFAYPDARMRESLLENADIPEPLIPPASAFDYKLGKAYIFHVAHPQGSFLVVGSAGFVPGQLAGMDVDVLFLGTGGIGSQTADYREQFWAETAGQVRPERVIPVHWDSLTGPLDGPLTGEVRIARLLAGSDEAALAFLRAKESANPDVEFATLPRFDPVVLFP</sequence>
<evidence type="ECO:0000256" key="1">
    <source>
        <dbReference type="SAM" id="Phobius"/>
    </source>
</evidence>
<dbReference type="InterPro" id="IPR001279">
    <property type="entry name" value="Metallo-B-lactamas"/>
</dbReference>
<protein>
    <submittedName>
        <fullName evidence="3">MBL fold metallo-hydrolase</fullName>
    </submittedName>
</protein>
<dbReference type="AlphaFoldDB" id="A0A3L7DYW4"/>
<keyword evidence="1" id="KW-0472">Membrane</keyword>
<gene>
    <name evidence="3" type="ORF">DWB85_14225</name>
</gene>
<dbReference type="Gene3D" id="3.60.15.10">
    <property type="entry name" value="Ribonuclease Z/Hydroxyacylglutathione hydrolase-like"/>
    <property type="match status" value="1"/>
</dbReference>
<dbReference type="InterPro" id="IPR036866">
    <property type="entry name" value="RibonucZ/Hydroxyglut_hydro"/>
</dbReference>
<dbReference type="EMBL" id="QRAN01000016">
    <property type="protein sequence ID" value="RLQ21052.1"/>
    <property type="molecule type" value="Genomic_DNA"/>
</dbReference>
<keyword evidence="1" id="KW-0812">Transmembrane</keyword>
<comment type="caution">
    <text evidence="3">The sequence shown here is derived from an EMBL/GenBank/DDBJ whole genome shotgun (WGS) entry which is preliminary data.</text>
</comment>
<dbReference type="Proteomes" id="UP000265509">
    <property type="component" value="Unassembled WGS sequence"/>
</dbReference>
<dbReference type="InterPro" id="IPR050114">
    <property type="entry name" value="UPF0173_UPF0282_UlaG_hydrolase"/>
</dbReference>
<organism evidence="3 4">
    <name type="scientific">Seongchinamella sediminis</name>
    <dbReference type="NCBI Taxonomy" id="2283635"/>
    <lineage>
        <taxon>Bacteria</taxon>
        <taxon>Pseudomonadati</taxon>
        <taxon>Pseudomonadota</taxon>
        <taxon>Gammaproteobacteria</taxon>
        <taxon>Cellvibrionales</taxon>
        <taxon>Halieaceae</taxon>
        <taxon>Seongchinamella</taxon>
    </lineage>
</organism>
<keyword evidence="3" id="KW-0378">Hydrolase</keyword>
<evidence type="ECO:0000313" key="3">
    <source>
        <dbReference type="EMBL" id="RLQ21052.1"/>
    </source>
</evidence>